<evidence type="ECO:0000313" key="2">
    <source>
        <dbReference type="Proteomes" id="UP000003986"/>
    </source>
</evidence>
<dbReference type="EMBL" id="DS999644">
    <property type="protein sequence ID" value="EFE76244.2"/>
    <property type="molecule type" value="Genomic_DNA"/>
</dbReference>
<name>D6AU38_STRFL</name>
<sequence>MRPVGFSGLSLNNRRMASQPSLSDLRRNRFARRTPAALSELVGPEHGTVRLPLHLAWSGLTTFDLDQPRLRMSYYRIVLAEGQHDDLVRYLNRGLLLSLWPTLRTLISRDVREVWEHAFDELAHRAQAAA</sequence>
<proteinExistence type="predicted"/>
<reference evidence="2" key="1">
    <citation type="submission" date="2008-10" db="EMBL/GenBank/DDBJ databases">
        <authorList>
            <person name="Molnar K."/>
        </authorList>
    </citation>
    <scope>NUCLEOTIDE SEQUENCE [LARGE SCALE GENOMIC DNA]</scope>
    <source>
        <strain evidence="2">NRRL 15998</strain>
    </source>
</reference>
<organism evidence="1 2">
    <name type="scientific">Streptomyces filamentosus NRRL 15998</name>
    <dbReference type="NCBI Taxonomy" id="457431"/>
    <lineage>
        <taxon>Bacteria</taxon>
        <taxon>Bacillati</taxon>
        <taxon>Actinomycetota</taxon>
        <taxon>Actinomycetes</taxon>
        <taxon>Kitasatosporales</taxon>
        <taxon>Streptomycetaceae</taxon>
        <taxon>Streptomyces</taxon>
    </lineage>
</organism>
<accession>D6AU38</accession>
<protein>
    <submittedName>
        <fullName evidence="1">Uncharacterized protein</fullName>
    </submittedName>
</protein>
<reference evidence="2" key="2">
    <citation type="submission" date="2008-12" db="EMBL/GenBank/DDBJ databases">
        <title>Annotation of Streptomyces roseosporus strain NRRL 15998.</title>
        <authorList>
            <consortium name="The Broad Institute Genome Sequencing Platform"/>
            <consortium name="Broad Institute Microbial Sequencing Center"/>
            <person name="Fischbach M."/>
            <person name="Ward D."/>
            <person name="Young S."/>
            <person name="Kodira C.D."/>
            <person name="Zeng Q."/>
            <person name="Koehrsen M."/>
            <person name="Godfrey P."/>
            <person name="Alvarado L."/>
            <person name="Berlin A.M."/>
            <person name="Borenstein D."/>
            <person name="Chen Z."/>
            <person name="Engels R."/>
            <person name="Freedman E."/>
            <person name="Gellesch M."/>
            <person name="Goldberg J."/>
            <person name="Griggs A."/>
            <person name="Gujja S."/>
            <person name="Heiman D.I."/>
            <person name="Hepburn T.A."/>
            <person name="Howarth C."/>
            <person name="Jen D."/>
            <person name="Larson L."/>
            <person name="Lewis B."/>
            <person name="Mehta T."/>
            <person name="Park D."/>
            <person name="Pearson M."/>
            <person name="Roberts A."/>
            <person name="Saif S."/>
            <person name="Shea T.D."/>
            <person name="Shenoy N."/>
            <person name="Sisk P."/>
            <person name="Stolte C."/>
            <person name="Sykes S.N."/>
            <person name="Walk T."/>
            <person name="White J."/>
            <person name="Yandava C."/>
            <person name="Straight P."/>
            <person name="Clardy J."/>
            <person name="Hung D."/>
            <person name="Kolter R."/>
            <person name="Mekalanos J."/>
            <person name="Walker S."/>
            <person name="Walsh C.T."/>
            <person name="Wieland B.L.C."/>
            <person name="Ilzarbe M."/>
            <person name="Galagan J."/>
            <person name="Nusbaum C."/>
            <person name="Birren B."/>
        </authorList>
    </citation>
    <scope>NUCLEOTIDE SEQUENCE [LARGE SCALE GENOMIC DNA]</scope>
    <source>
        <strain evidence="2">NRRL 15998</strain>
    </source>
</reference>
<evidence type="ECO:0000313" key="1">
    <source>
        <dbReference type="EMBL" id="EFE76244.2"/>
    </source>
</evidence>
<dbReference type="Proteomes" id="UP000003986">
    <property type="component" value="Unassembled WGS sequence"/>
</dbReference>
<gene>
    <name evidence="1" type="ORF">SSGG_03611</name>
</gene>
<dbReference type="AlphaFoldDB" id="D6AU38"/>